<evidence type="ECO:0000259" key="1">
    <source>
        <dbReference type="Pfam" id="PF07905"/>
    </source>
</evidence>
<feature type="domain" description="PucR C-terminal helix-turn-helix" evidence="2">
    <location>
        <begin position="447"/>
        <end position="503"/>
    </location>
</feature>
<gene>
    <name evidence="3" type="ORF">SAMN05444583_11199</name>
</gene>
<sequence length="508" mass="53342">MNLPVRWLLSQPELALELRAGAAGLGREITFVSTTELSDPSQWLTGGELILTTGIGLPEASGDRRRYVRELSESGIAALGFGTGLSHAAVPEDLISAAEEFALPLLEVPLPTPFAAVAKKVMGRLAEQEYEAVLRASRAQPRMTRAAIQGGAGATIRELAVACSATVLLLDTGGRVIEAHPDGVDPAVLTEITGLIAAGSGSAVSSAALGRGGATIAVQTIGIGAVVHGHLAAVSPTALSHLDQVLLGHANSLLALDFEKPRRLRAAQNRLNSEALGLLLSTELDLGPARGQVGQAADDRGLLRAMVVLCETGDLAERVESVVDERCGGAARQLFARRDGARLTVLLRGGDDIGFALRLFEGVRSPDRKGMRVGLSAAHRVEELAAAVEQARLTASAAEFGGRPIEFATLAGSALLTFPDSRRVLDAVADTLLTPLADHDARQGTELLTSLRAYLEANGHWESAAATLGVHRHTLRSRIARIETILGCDMDVARVRAELLLAIISRGR</sequence>
<accession>A0A1H7RH96</accession>
<dbReference type="Proteomes" id="UP000198677">
    <property type="component" value="Unassembled WGS sequence"/>
</dbReference>
<feature type="domain" description="Purine catabolism PurC-like" evidence="1">
    <location>
        <begin position="8"/>
        <end position="124"/>
    </location>
</feature>
<dbReference type="Gene3D" id="1.10.10.2840">
    <property type="entry name" value="PucR C-terminal helix-turn-helix domain"/>
    <property type="match status" value="1"/>
</dbReference>
<protein>
    <submittedName>
        <fullName evidence="3">Purine catabolism regulatory protein</fullName>
    </submittedName>
</protein>
<evidence type="ECO:0000313" key="3">
    <source>
        <dbReference type="EMBL" id="SEL59621.1"/>
    </source>
</evidence>
<evidence type="ECO:0000259" key="2">
    <source>
        <dbReference type="Pfam" id="PF13556"/>
    </source>
</evidence>
<dbReference type="RefSeq" id="WP_072752631.1">
    <property type="nucleotide sequence ID" value="NZ_FOAW01000011.1"/>
</dbReference>
<dbReference type="Pfam" id="PF13556">
    <property type="entry name" value="HTH_30"/>
    <property type="match status" value="1"/>
</dbReference>
<evidence type="ECO:0000313" key="4">
    <source>
        <dbReference type="Proteomes" id="UP000198677"/>
    </source>
</evidence>
<reference evidence="4" key="1">
    <citation type="submission" date="2016-10" db="EMBL/GenBank/DDBJ databases">
        <authorList>
            <person name="Varghese N."/>
            <person name="Submissions S."/>
        </authorList>
    </citation>
    <scope>NUCLEOTIDE SEQUENCE [LARGE SCALE GENOMIC DNA]</scope>
    <source>
        <strain evidence="4">DSM 44675</strain>
    </source>
</reference>
<proteinExistence type="predicted"/>
<dbReference type="PANTHER" id="PTHR33744">
    <property type="entry name" value="CARBOHYDRATE DIACID REGULATOR"/>
    <property type="match status" value="1"/>
</dbReference>
<keyword evidence="4" id="KW-1185">Reference proteome</keyword>
<dbReference type="AlphaFoldDB" id="A0A1H7RH96"/>
<dbReference type="OrthoDB" id="8450798at2"/>
<dbReference type="InterPro" id="IPR025736">
    <property type="entry name" value="PucR_C-HTH_dom"/>
</dbReference>
<dbReference type="EMBL" id="FOAW01000011">
    <property type="protein sequence ID" value="SEL59621.1"/>
    <property type="molecule type" value="Genomic_DNA"/>
</dbReference>
<dbReference type="InterPro" id="IPR012914">
    <property type="entry name" value="PucR_dom"/>
</dbReference>
<dbReference type="PANTHER" id="PTHR33744:SF1">
    <property type="entry name" value="DNA-BINDING TRANSCRIPTIONAL ACTIVATOR ADER"/>
    <property type="match status" value="1"/>
</dbReference>
<dbReference type="Pfam" id="PF07905">
    <property type="entry name" value="PucR"/>
    <property type="match status" value="1"/>
</dbReference>
<dbReference type="InterPro" id="IPR051448">
    <property type="entry name" value="CdaR-like_regulators"/>
</dbReference>
<dbReference type="InterPro" id="IPR042070">
    <property type="entry name" value="PucR_C-HTH_sf"/>
</dbReference>
<name>A0A1H7RH96_9NOCA</name>
<organism evidence="3 4">
    <name type="scientific">Rhodococcus maanshanensis</name>
    <dbReference type="NCBI Taxonomy" id="183556"/>
    <lineage>
        <taxon>Bacteria</taxon>
        <taxon>Bacillati</taxon>
        <taxon>Actinomycetota</taxon>
        <taxon>Actinomycetes</taxon>
        <taxon>Mycobacteriales</taxon>
        <taxon>Nocardiaceae</taxon>
        <taxon>Rhodococcus</taxon>
    </lineage>
</organism>